<dbReference type="InterPro" id="IPR037053">
    <property type="entry name" value="Phage_tail_collar_dom_sf"/>
</dbReference>
<organism evidence="3 4">
    <name type="scientific">Clostridium facile</name>
    <dbReference type="NCBI Taxonomy" id="2763035"/>
    <lineage>
        <taxon>Bacteria</taxon>
        <taxon>Bacillati</taxon>
        <taxon>Bacillota</taxon>
        <taxon>Clostridia</taxon>
        <taxon>Eubacteriales</taxon>
        <taxon>Clostridiaceae</taxon>
        <taxon>Clostridium</taxon>
    </lineage>
</organism>
<dbReference type="EMBL" id="JACOQK010000001">
    <property type="protein sequence ID" value="MBC5786915.1"/>
    <property type="molecule type" value="Genomic_DNA"/>
</dbReference>
<keyword evidence="4" id="KW-1185">Reference proteome</keyword>
<feature type="compositionally biased region" description="Basic and acidic residues" evidence="1">
    <location>
        <begin position="147"/>
        <end position="169"/>
    </location>
</feature>
<feature type="region of interest" description="Disordered" evidence="1">
    <location>
        <begin position="147"/>
        <end position="179"/>
    </location>
</feature>
<reference evidence="3 4" key="1">
    <citation type="submission" date="2020-08" db="EMBL/GenBank/DDBJ databases">
        <title>Genome public.</title>
        <authorList>
            <person name="Liu C."/>
            <person name="Sun Q."/>
        </authorList>
    </citation>
    <scope>NUCLEOTIDE SEQUENCE [LARGE SCALE GENOMIC DNA]</scope>
    <source>
        <strain evidence="3 4">NSJ-27</strain>
    </source>
</reference>
<dbReference type="Pfam" id="PF07484">
    <property type="entry name" value="Collar"/>
    <property type="match status" value="1"/>
</dbReference>
<comment type="caution">
    <text evidence="3">The sequence shown here is derived from an EMBL/GenBank/DDBJ whole genome shotgun (WGS) entry which is preliminary data.</text>
</comment>
<dbReference type="CDD" id="cd22641">
    <property type="entry name" value="C24-like"/>
    <property type="match status" value="1"/>
</dbReference>
<name>A0ABR7IP58_9CLOT</name>
<proteinExistence type="predicted"/>
<evidence type="ECO:0000313" key="4">
    <source>
        <dbReference type="Proteomes" id="UP000649151"/>
    </source>
</evidence>
<dbReference type="Gene3D" id="3.90.1340.10">
    <property type="entry name" value="Phage tail collar domain"/>
    <property type="match status" value="1"/>
</dbReference>
<feature type="domain" description="Phage tail collar" evidence="2">
    <location>
        <begin position="299"/>
        <end position="356"/>
    </location>
</feature>
<sequence length="444" mass="47864">MQHIQEIILDIGLTGKNQRVKAKQWDNQTRIVKAMVLNNGVAAEFDSGIKARYSYCKPDNTQVLGDAERNGNLVTILLDPQCLTVSGICYCDITFYQGEAEISTATFEVEVYPGVYSPDRLESSDEYLSLSKVLEEAQTAVEEMEHLNDEVTSGEEERVKAETQRKTNESNRSSAESVRIQNENNRIAAETNRVNAENSRVTEFNTIKSKSDTAIQNAQSAAKRANDAAASVEGTDIGKVMEEFKKYVPNTRTINSKPLSSDISLTYTDVNAVPTTRTVNGKPLSQNLTAADIGACQPGSILVWSTSTAPTGWLLCNGSSVSRTTYSALYNKITTKYGSGNGSTTFTLPNLKGRVPVGVGSSPFTSLGNNGGSTSVTLTVSQIPQHNHGQVVTAGENGTSTRIDYAGDGAGNIYTQGAKSENTGGGSSHTNLQPYLTVNYIIKY</sequence>
<dbReference type="RefSeq" id="WP_186996091.1">
    <property type="nucleotide sequence ID" value="NZ_JACOQK010000001.1"/>
</dbReference>
<accession>A0ABR7IP58</accession>
<feature type="compositionally biased region" description="Polar residues" evidence="1">
    <location>
        <begin position="170"/>
        <end position="179"/>
    </location>
</feature>
<protein>
    <submittedName>
        <fullName evidence="3">Tail fiber protein</fullName>
    </submittedName>
</protein>
<dbReference type="Proteomes" id="UP000649151">
    <property type="component" value="Unassembled WGS sequence"/>
</dbReference>
<dbReference type="SUPFAM" id="SSF88874">
    <property type="entry name" value="Receptor-binding domain of short tail fibre protein gp12"/>
    <property type="match status" value="1"/>
</dbReference>
<evidence type="ECO:0000313" key="3">
    <source>
        <dbReference type="EMBL" id="MBC5786915.1"/>
    </source>
</evidence>
<evidence type="ECO:0000259" key="2">
    <source>
        <dbReference type="Pfam" id="PF07484"/>
    </source>
</evidence>
<dbReference type="InterPro" id="IPR011083">
    <property type="entry name" value="Phage_tail_collar_dom"/>
</dbReference>
<evidence type="ECO:0000256" key="1">
    <source>
        <dbReference type="SAM" id="MobiDB-lite"/>
    </source>
</evidence>
<gene>
    <name evidence="3" type="ORF">H8Z77_02610</name>
</gene>